<evidence type="ECO:0000313" key="2">
    <source>
        <dbReference type="EMBL" id="GLR06821.1"/>
    </source>
</evidence>
<proteinExistence type="predicted"/>
<dbReference type="Proteomes" id="UP001156669">
    <property type="component" value="Unassembled WGS sequence"/>
</dbReference>
<dbReference type="EMBL" id="BSOE01000058">
    <property type="protein sequence ID" value="GLR06821.1"/>
    <property type="molecule type" value="Genomic_DNA"/>
</dbReference>
<sequence length="106" mass="11888">MKNILLLLLFSLSFCSHANTSKQIISKIQVESGHVYIFSSKFANTKNCERSGLVKLDKDLPGFKEMYSMALTAFTTKTPIGFWVLNCGLSPWRVTVPIAYASYLSE</sequence>
<organism evidence="2 3">
    <name type="scientific">Vibrio hyugaensis</name>
    <dbReference type="NCBI Taxonomy" id="1534743"/>
    <lineage>
        <taxon>Bacteria</taxon>
        <taxon>Pseudomonadati</taxon>
        <taxon>Pseudomonadota</taxon>
        <taxon>Gammaproteobacteria</taxon>
        <taxon>Vibrionales</taxon>
        <taxon>Vibrionaceae</taxon>
        <taxon>Vibrio</taxon>
    </lineage>
</organism>
<dbReference type="RefSeq" id="WP_045396505.1">
    <property type="nucleotide sequence ID" value="NZ_BBLD01000008.1"/>
</dbReference>
<accession>A0ABQ5YBP2</accession>
<name>A0ABQ5YBP2_9VIBR</name>
<reference evidence="3" key="1">
    <citation type="journal article" date="2019" name="Int. J. Syst. Evol. Microbiol.">
        <title>The Global Catalogue of Microorganisms (GCM) 10K type strain sequencing project: providing services to taxonomists for standard genome sequencing and annotation.</title>
        <authorList>
            <consortium name="The Broad Institute Genomics Platform"/>
            <consortium name="The Broad Institute Genome Sequencing Center for Infectious Disease"/>
            <person name="Wu L."/>
            <person name="Ma J."/>
        </authorList>
    </citation>
    <scope>NUCLEOTIDE SEQUENCE [LARGE SCALE GENOMIC DNA]</scope>
    <source>
        <strain evidence="3">NBRC 110633</strain>
    </source>
</reference>
<keyword evidence="1" id="KW-0732">Signal</keyword>
<keyword evidence="3" id="KW-1185">Reference proteome</keyword>
<feature type="chain" id="PRO_5046103397" evidence="1">
    <location>
        <begin position="19"/>
        <end position="106"/>
    </location>
</feature>
<protein>
    <submittedName>
        <fullName evidence="2">Uncharacterized protein</fullName>
    </submittedName>
</protein>
<evidence type="ECO:0000256" key="1">
    <source>
        <dbReference type="SAM" id="SignalP"/>
    </source>
</evidence>
<comment type="caution">
    <text evidence="2">The sequence shown here is derived from an EMBL/GenBank/DDBJ whole genome shotgun (WGS) entry which is preliminary data.</text>
</comment>
<feature type="signal peptide" evidence="1">
    <location>
        <begin position="1"/>
        <end position="18"/>
    </location>
</feature>
<gene>
    <name evidence="2" type="ORF">GCM10007906_44090</name>
</gene>
<evidence type="ECO:0000313" key="3">
    <source>
        <dbReference type="Proteomes" id="UP001156669"/>
    </source>
</evidence>